<gene>
    <name evidence="4" type="ORF">DI536_03075</name>
</gene>
<reference evidence="4 5" key="1">
    <citation type="submission" date="2017-08" db="EMBL/GenBank/DDBJ databases">
        <title>Infants hospitalized years apart are colonized by the same room-sourced microbial strains.</title>
        <authorList>
            <person name="Brooks B."/>
            <person name="Olm M.R."/>
            <person name="Firek B.A."/>
            <person name="Baker R."/>
            <person name="Thomas B.C."/>
            <person name="Morowitz M.J."/>
            <person name="Banfield J.F."/>
        </authorList>
    </citation>
    <scope>NUCLEOTIDE SEQUENCE [LARGE SCALE GENOMIC DNA]</scope>
    <source>
        <strain evidence="4">S2_003_000_R2_14</strain>
    </source>
</reference>
<dbReference type="AlphaFoldDB" id="A0A2W5TVM3"/>
<dbReference type="PANTHER" id="PTHR44591:SF3">
    <property type="entry name" value="RESPONSE REGULATORY DOMAIN-CONTAINING PROTEIN"/>
    <property type="match status" value="1"/>
</dbReference>
<feature type="modified residue" description="4-aspartylphosphate" evidence="2">
    <location>
        <position position="177"/>
    </location>
</feature>
<dbReference type="Gene3D" id="3.40.50.2300">
    <property type="match status" value="2"/>
</dbReference>
<organism evidence="4 5">
    <name type="scientific">Archangium gephyra</name>
    <dbReference type="NCBI Taxonomy" id="48"/>
    <lineage>
        <taxon>Bacteria</taxon>
        <taxon>Pseudomonadati</taxon>
        <taxon>Myxococcota</taxon>
        <taxon>Myxococcia</taxon>
        <taxon>Myxococcales</taxon>
        <taxon>Cystobacterineae</taxon>
        <taxon>Archangiaceae</taxon>
        <taxon>Archangium</taxon>
    </lineage>
</organism>
<dbReference type="Pfam" id="PF00072">
    <property type="entry name" value="Response_reg"/>
    <property type="match status" value="2"/>
</dbReference>
<evidence type="ECO:0000256" key="1">
    <source>
        <dbReference type="ARBA" id="ARBA00022553"/>
    </source>
</evidence>
<dbReference type="SUPFAM" id="SSF52172">
    <property type="entry name" value="CheY-like"/>
    <property type="match status" value="2"/>
</dbReference>
<keyword evidence="1 2" id="KW-0597">Phosphoprotein</keyword>
<evidence type="ECO:0000313" key="5">
    <source>
        <dbReference type="Proteomes" id="UP000249061"/>
    </source>
</evidence>
<feature type="domain" description="Response regulatory" evidence="3">
    <location>
        <begin position="4"/>
        <end position="119"/>
    </location>
</feature>
<dbReference type="PROSITE" id="PS50110">
    <property type="entry name" value="RESPONSE_REGULATORY"/>
    <property type="match status" value="2"/>
</dbReference>
<accession>A0A2W5TVM3</accession>
<evidence type="ECO:0000259" key="3">
    <source>
        <dbReference type="PROSITE" id="PS50110"/>
    </source>
</evidence>
<dbReference type="CDD" id="cd00156">
    <property type="entry name" value="REC"/>
    <property type="match status" value="1"/>
</dbReference>
<feature type="modified residue" description="4-aspartylphosphate" evidence="2">
    <location>
        <position position="53"/>
    </location>
</feature>
<sequence length="242" mass="26112">MSARVLVIDDSLMMVQLITQALAGVGLAADAATNLGELDQRLAAHTYDLVLVDVNMPEMYGDDVVEFLKVQRQLKARLYLYSDIPEDELAAKAKNVGAEGYITKASGLEAAVEIIQKAVSGAPKKRVLVVDDSEATARLLEVELTGQGHEVMTANSADAATKIILKKKTRPDLVLLDVHMPGVNGEEFCRFIKGNSLFAGIQVVLCSAEEESELQRIVASAGADGYVRKDSLIAREILDLLT</sequence>
<proteinExistence type="predicted"/>
<dbReference type="InterPro" id="IPR001789">
    <property type="entry name" value="Sig_transdc_resp-reg_receiver"/>
</dbReference>
<dbReference type="PANTHER" id="PTHR44591">
    <property type="entry name" value="STRESS RESPONSE REGULATOR PROTEIN 1"/>
    <property type="match status" value="1"/>
</dbReference>
<protein>
    <submittedName>
        <fullName evidence="4">Two-component system response regulator</fullName>
    </submittedName>
</protein>
<dbReference type="SMART" id="SM00448">
    <property type="entry name" value="REC"/>
    <property type="match status" value="2"/>
</dbReference>
<feature type="domain" description="Response regulatory" evidence="3">
    <location>
        <begin position="126"/>
        <end position="242"/>
    </location>
</feature>
<dbReference type="EMBL" id="QFQP01000002">
    <property type="protein sequence ID" value="PZR17323.1"/>
    <property type="molecule type" value="Genomic_DNA"/>
</dbReference>
<dbReference type="InterPro" id="IPR011006">
    <property type="entry name" value="CheY-like_superfamily"/>
</dbReference>
<dbReference type="Proteomes" id="UP000249061">
    <property type="component" value="Unassembled WGS sequence"/>
</dbReference>
<comment type="caution">
    <text evidence="4">The sequence shown here is derived from an EMBL/GenBank/DDBJ whole genome shotgun (WGS) entry which is preliminary data.</text>
</comment>
<dbReference type="GO" id="GO:0000160">
    <property type="term" value="P:phosphorelay signal transduction system"/>
    <property type="evidence" value="ECO:0007669"/>
    <property type="project" value="InterPro"/>
</dbReference>
<dbReference type="InterPro" id="IPR050595">
    <property type="entry name" value="Bact_response_regulator"/>
</dbReference>
<name>A0A2W5TVM3_9BACT</name>
<evidence type="ECO:0000313" key="4">
    <source>
        <dbReference type="EMBL" id="PZR17323.1"/>
    </source>
</evidence>
<evidence type="ECO:0000256" key="2">
    <source>
        <dbReference type="PROSITE-ProRule" id="PRU00169"/>
    </source>
</evidence>